<proteinExistence type="predicted"/>
<dbReference type="EMBL" id="BARW01029833">
    <property type="protein sequence ID" value="GAJ13757.1"/>
    <property type="molecule type" value="Genomic_DNA"/>
</dbReference>
<gene>
    <name evidence="1" type="ORF">S12H4_47847</name>
</gene>
<organism evidence="1">
    <name type="scientific">marine sediment metagenome</name>
    <dbReference type="NCBI Taxonomy" id="412755"/>
    <lineage>
        <taxon>unclassified sequences</taxon>
        <taxon>metagenomes</taxon>
        <taxon>ecological metagenomes</taxon>
    </lineage>
</organism>
<dbReference type="AlphaFoldDB" id="X1VAE1"/>
<reference evidence="1" key="1">
    <citation type="journal article" date="2014" name="Front. Microbiol.">
        <title>High frequency of phylogenetically diverse reductive dehalogenase-homologous genes in deep subseafloor sedimentary metagenomes.</title>
        <authorList>
            <person name="Kawai M."/>
            <person name="Futagami T."/>
            <person name="Toyoda A."/>
            <person name="Takaki Y."/>
            <person name="Nishi S."/>
            <person name="Hori S."/>
            <person name="Arai W."/>
            <person name="Tsubouchi T."/>
            <person name="Morono Y."/>
            <person name="Uchiyama I."/>
            <person name="Ito T."/>
            <person name="Fujiyama A."/>
            <person name="Inagaki F."/>
            <person name="Takami H."/>
        </authorList>
    </citation>
    <scope>NUCLEOTIDE SEQUENCE</scope>
    <source>
        <strain evidence="1">Expedition CK06-06</strain>
    </source>
</reference>
<accession>X1VAE1</accession>
<evidence type="ECO:0000313" key="1">
    <source>
        <dbReference type="EMBL" id="GAJ13757.1"/>
    </source>
</evidence>
<feature type="non-terminal residue" evidence="1">
    <location>
        <position position="64"/>
    </location>
</feature>
<name>X1VAE1_9ZZZZ</name>
<protein>
    <submittedName>
        <fullName evidence="1">Uncharacterized protein</fullName>
    </submittedName>
</protein>
<sequence length="64" mass="7783">MAYDVITFPMEVRVFVKNPDVLSLLAKKTRKLYRQAGYRKVYTYWHYFGDKSHVYHPHLNVLYD</sequence>
<comment type="caution">
    <text evidence="1">The sequence shown here is derived from an EMBL/GenBank/DDBJ whole genome shotgun (WGS) entry which is preliminary data.</text>
</comment>